<evidence type="ECO:0000259" key="6">
    <source>
        <dbReference type="PROSITE" id="PS50850"/>
    </source>
</evidence>
<feature type="transmembrane region" description="Helical" evidence="5">
    <location>
        <begin position="226"/>
        <end position="247"/>
    </location>
</feature>
<feature type="transmembrane region" description="Helical" evidence="5">
    <location>
        <begin position="29"/>
        <end position="46"/>
    </location>
</feature>
<feature type="domain" description="Major facilitator superfamily (MFS) profile" evidence="6">
    <location>
        <begin position="32"/>
        <end position="511"/>
    </location>
</feature>
<evidence type="ECO:0000256" key="5">
    <source>
        <dbReference type="SAM" id="Phobius"/>
    </source>
</evidence>
<dbReference type="InterPro" id="IPR036259">
    <property type="entry name" value="MFS_trans_sf"/>
</dbReference>
<keyword evidence="4 5" id="KW-0472">Membrane</keyword>
<dbReference type="EMBL" id="JAGPNK010000009">
    <property type="protein sequence ID" value="KAH7313958.1"/>
    <property type="molecule type" value="Genomic_DNA"/>
</dbReference>
<evidence type="ECO:0000313" key="8">
    <source>
        <dbReference type="Proteomes" id="UP000813444"/>
    </source>
</evidence>
<name>A0A8K0SJQ1_9HYPO</name>
<reference evidence="7" key="1">
    <citation type="journal article" date="2021" name="Nat. Commun.">
        <title>Genetic determinants of endophytism in the Arabidopsis root mycobiome.</title>
        <authorList>
            <person name="Mesny F."/>
            <person name="Miyauchi S."/>
            <person name="Thiergart T."/>
            <person name="Pickel B."/>
            <person name="Atanasova L."/>
            <person name="Karlsson M."/>
            <person name="Huettel B."/>
            <person name="Barry K.W."/>
            <person name="Haridas S."/>
            <person name="Chen C."/>
            <person name="Bauer D."/>
            <person name="Andreopoulos W."/>
            <person name="Pangilinan J."/>
            <person name="LaButti K."/>
            <person name="Riley R."/>
            <person name="Lipzen A."/>
            <person name="Clum A."/>
            <person name="Drula E."/>
            <person name="Henrissat B."/>
            <person name="Kohler A."/>
            <person name="Grigoriev I.V."/>
            <person name="Martin F.M."/>
            <person name="Hacquard S."/>
        </authorList>
    </citation>
    <scope>NUCLEOTIDE SEQUENCE</scope>
    <source>
        <strain evidence="7">MPI-CAGE-CH-0235</strain>
    </source>
</reference>
<feature type="transmembrane region" description="Helical" evidence="5">
    <location>
        <begin position="185"/>
        <end position="205"/>
    </location>
</feature>
<evidence type="ECO:0000313" key="7">
    <source>
        <dbReference type="EMBL" id="KAH7313958.1"/>
    </source>
</evidence>
<sequence>MASEKRQAAVGQAEAALHNQYNLLPRSKLVVCFLTLSITLIVAFLDQNGIGITLPTIATDFNAADSISWAGTTSLVANTTFQMLYGRLSDIFGRKSVYLLAIACLSLADLLCGLSTSSAMFYVSRGLAGIGSGGIINLSLIILSDVVTLEQRGKYMGILAAVMGLGNVSGPFLAGAFVQHATWRAFFYMLAPLGAASGVVAYFYLPGNPPTLEFRESAKKVDYLGTLTLSLGIIFLLLPISGGGAYFAWNSPMVISMLIIGTLSLTLFVIVEWRVAKLPVMPVTIFDNLAVSVTLLQTFLFGAVHQASIYFLPMYLLNVRQFSQLQSAAILAASSLSQSLASTGSGFYVSHFKRYGEVIIFGFSLWLIGIGLFLTYNRTSSPGQIIGPFLAAGFGCGCAFQPTVQALQAHSPRSRRAVIISNRNFFRCAGGAVGLAATAAVMQATLRDNLPPGWQRLADNTYALPSDVGHGPEVDGVYDAYMMASRAAFIMWLPMMGLCLLGCVFVRDRGLNPPEEKTTDMVQDEALTDQVPVSDTEMGSTRKIEQ</sequence>
<dbReference type="PANTHER" id="PTHR23501">
    <property type="entry name" value="MAJOR FACILITATOR SUPERFAMILY"/>
    <property type="match status" value="1"/>
</dbReference>
<feature type="transmembrane region" description="Helical" evidence="5">
    <location>
        <begin position="285"/>
        <end position="305"/>
    </location>
</feature>
<organism evidence="7 8">
    <name type="scientific">Stachybotrys elegans</name>
    <dbReference type="NCBI Taxonomy" id="80388"/>
    <lineage>
        <taxon>Eukaryota</taxon>
        <taxon>Fungi</taxon>
        <taxon>Dikarya</taxon>
        <taxon>Ascomycota</taxon>
        <taxon>Pezizomycotina</taxon>
        <taxon>Sordariomycetes</taxon>
        <taxon>Hypocreomycetidae</taxon>
        <taxon>Hypocreales</taxon>
        <taxon>Stachybotryaceae</taxon>
        <taxon>Stachybotrys</taxon>
    </lineage>
</organism>
<proteinExistence type="predicted"/>
<dbReference type="GO" id="GO:0005886">
    <property type="term" value="C:plasma membrane"/>
    <property type="evidence" value="ECO:0007669"/>
    <property type="project" value="TreeGrafter"/>
</dbReference>
<dbReference type="Gene3D" id="1.20.1250.20">
    <property type="entry name" value="MFS general substrate transporter like domains"/>
    <property type="match status" value="2"/>
</dbReference>
<dbReference type="PANTHER" id="PTHR23501:SF78">
    <property type="entry name" value="MAJOR FACILITATOR SUPERFAMILY (MFS) PROFILE DOMAIN-CONTAINING PROTEIN-RELATED"/>
    <property type="match status" value="1"/>
</dbReference>
<feature type="transmembrane region" description="Helical" evidence="5">
    <location>
        <begin position="122"/>
        <end position="143"/>
    </location>
</feature>
<feature type="transmembrane region" description="Helical" evidence="5">
    <location>
        <begin position="487"/>
        <end position="506"/>
    </location>
</feature>
<feature type="transmembrane region" description="Helical" evidence="5">
    <location>
        <begin position="155"/>
        <end position="179"/>
    </location>
</feature>
<dbReference type="PROSITE" id="PS50850">
    <property type="entry name" value="MFS"/>
    <property type="match status" value="1"/>
</dbReference>
<dbReference type="InterPro" id="IPR011701">
    <property type="entry name" value="MFS"/>
</dbReference>
<dbReference type="Proteomes" id="UP000813444">
    <property type="component" value="Unassembled WGS sequence"/>
</dbReference>
<comment type="caution">
    <text evidence="7">The sequence shown here is derived from an EMBL/GenBank/DDBJ whole genome shotgun (WGS) entry which is preliminary data.</text>
</comment>
<feature type="transmembrane region" description="Helical" evidence="5">
    <location>
        <begin position="385"/>
        <end position="404"/>
    </location>
</feature>
<gene>
    <name evidence="7" type="ORF">B0I35DRAFT_376384</name>
</gene>
<comment type="subcellular location">
    <subcellularLocation>
        <location evidence="1">Membrane</location>
        <topology evidence="1">Multi-pass membrane protein</topology>
    </subcellularLocation>
</comment>
<evidence type="ECO:0000256" key="3">
    <source>
        <dbReference type="ARBA" id="ARBA00022989"/>
    </source>
</evidence>
<dbReference type="AlphaFoldDB" id="A0A8K0SJQ1"/>
<keyword evidence="3 5" id="KW-1133">Transmembrane helix</keyword>
<keyword evidence="8" id="KW-1185">Reference proteome</keyword>
<evidence type="ECO:0000256" key="4">
    <source>
        <dbReference type="ARBA" id="ARBA00023136"/>
    </source>
</evidence>
<dbReference type="SUPFAM" id="SSF103473">
    <property type="entry name" value="MFS general substrate transporter"/>
    <property type="match status" value="1"/>
</dbReference>
<evidence type="ECO:0000256" key="2">
    <source>
        <dbReference type="ARBA" id="ARBA00022692"/>
    </source>
</evidence>
<dbReference type="InterPro" id="IPR020846">
    <property type="entry name" value="MFS_dom"/>
</dbReference>
<keyword evidence="2 5" id="KW-0812">Transmembrane</keyword>
<protein>
    <submittedName>
        <fullName evidence="7">Major facilitator superfamily domain-containing protein</fullName>
    </submittedName>
</protein>
<accession>A0A8K0SJQ1</accession>
<dbReference type="OrthoDB" id="10021397at2759"/>
<evidence type="ECO:0000256" key="1">
    <source>
        <dbReference type="ARBA" id="ARBA00004141"/>
    </source>
</evidence>
<dbReference type="Pfam" id="PF07690">
    <property type="entry name" value="MFS_1"/>
    <property type="match status" value="1"/>
</dbReference>
<feature type="transmembrane region" description="Helical" evidence="5">
    <location>
        <begin position="253"/>
        <end position="273"/>
    </location>
</feature>
<feature type="transmembrane region" description="Helical" evidence="5">
    <location>
        <begin position="425"/>
        <end position="446"/>
    </location>
</feature>
<feature type="transmembrane region" description="Helical" evidence="5">
    <location>
        <begin position="355"/>
        <end position="373"/>
    </location>
</feature>
<feature type="transmembrane region" description="Helical" evidence="5">
    <location>
        <begin position="97"/>
        <end position="116"/>
    </location>
</feature>
<dbReference type="GO" id="GO:0022857">
    <property type="term" value="F:transmembrane transporter activity"/>
    <property type="evidence" value="ECO:0007669"/>
    <property type="project" value="InterPro"/>
</dbReference>